<keyword evidence="2" id="KW-1185">Reference proteome</keyword>
<sequence length="153" mass="16191">MATAEGVIDLNKEKDGGIVKRILCDGGEQGCGGGEQGCGGGEQGCGGGEQGVHPVKGDTVHAVGADMAGLEYALGEGTEQQLPDGVDKSDKKIGISKPSETTEQLQTEPKTSQNAPILSKSHKRRLRRKKFKECNSIQISKNGKKLFVPPYRK</sequence>
<evidence type="ECO:0000313" key="3">
    <source>
        <dbReference type="WBParaSite" id="Gr19_v10_g6050.t1"/>
    </source>
</evidence>
<accession>A0A914I002</accession>
<name>A0A914I002_GLORO</name>
<evidence type="ECO:0000256" key="1">
    <source>
        <dbReference type="SAM" id="MobiDB-lite"/>
    </source>
</evidence>
<evidence type="ECO:0000313" key="2">
    <source>
        <dbReference type="Proteomes" id="UP000887572"/>
    </source>
</evidence>
<feature type="compositionally biased region" description="Polar residues" evidence="1">
    <location>
        <begin position="98"/>
        <end position="116"/>
    </location>
</feature>
<dbReference type="AlphaFoldDB" id="A0A914I002"/>
<reference evidence="3" key="1">
    <citation type="submission" date="2022-11" db="UniProtKB">
        <authorList>
            <consortium name="WormBaseParasite"/>
        </authorList>
    </citation>
    <scope>IDENTIFICATION</scope>
</reference>
<proteinExistence type="predicted"/>
<dbReference type="Proteomes" id="UP000887572">
    <property type="component" value="Unplaced"/>
</dbReference>
<dbReference type="WBParaSite" id="Gr19_v10_g6050.t1">
    <property type="protein sequence ID" value="Gr19_v10_g6050.t1"/>
    <property type="gene ID" value="Gr19_v10_g6050"/>
</dbReference>
<feature type="compositionally biased region" description="Basic residues" evidence="1">
    <location>
        <begin position="120"/>
        <end position="131"/>
    </location>
</feature>
<protein>
    <submittedName>
        <fullName evidence="3">Uncharacterized protein</fullName>
    </submittedName>
</protein>
<feature type="region of interest" description="Disordered" evidence="1">
    <location>
        <begin position="74"/>
        <end position="134"/>
    </location>
</feature>
<organism evidence="2 3">
    <name type="scientific">Globodera rostochiensis</name>
    <name type="common">Golden nematode worm</name>
    <name type="synonym">Heterodera rostochiensis</name>
    <dbReference type="NCBI Taxonomy" id="31243"/>
    <lineage>
        <taxon>Eukaryota</taxon>
        <taxon>Metazoa</taxon>
        <taxon>Ecdysozoa</taxon>
        <taxon>Nematoda</taxon>
        <taxon>Chromadorea</taxon>
        <taxon>Rhabditida</taxon>
        <taxon>Tylenchina</taxon>
        <taxon>Tylenchomorpha</taxon>
        <taxon>Tylenchoidea</taxon>
        <taxon>Heteroderidae</taxon>
        <taxon>Heteroderinae</taxon>
        <taxon>Globodera</taxon>
    </lineage>
</organism>